<reference evidence="2" key="2">
    <citation type="journal article" date="2016" name="Sci. Rep.">
        <title>Dictyocaulus viviparus genome, variome and transcriptome elucidate lungworm biology and support future intervention.</title>
        <authorList>
            <person name="McNulty S.N."/>
            <person name="Strube C."/>
            <person name="Rosa B.A."/>
            <person name="Martin J.C."/>
            <person name="Tyagi R."/>
            <person name="Choi Y.J."/>
            <person name="Wang Q."/>
            <person name="Hallsworth Pepin K."/>
            <person name="Zhang X."/>
            <person name="Ozersky P."/>
            <person name="Wilson R.K."/>
            <person name="Sternberg P.W."/>
            <person name="Gasser R.B."/>
            <person name="Mitreva M."/>
        </authorList>
    </citation>
    <scope>NUCLEOTIDE SEQUENCE [LARGE SCALE GENOMIC DNA]</scope>
    <source>
        <strain evidence="2">HannoverDv2000</strain>
    </source>
</reference>
<dbReference type="EMBL" id="KN716732">
    <property type="protein sequence ID" value="KJH41956.1"/>
    <property type="molecule type" value="Genomic_DNA"/>
</dbReference>
<organism evidence="1 2">
    <name type="scientific">Dictyocaulus viviparus</name>
    <name type="common">Bovine lungworm</name>
    <dbReference type="NCBI Taxonomy" id="29172"/>
    <lineage>
        <taxon>Eukaryota</taxon>
        <taxon>Metazoa</taxon>
        <taxon>Ecdysozoa</taxon>
        <taxon>Nematoda</taxon>
        <taxon>Chromadorea</taxon>
        <taxon>Rhabditida</taxon>
        <taxon>Rhabditina</taxon>
        <taxon>Rhabditomorpha</taxon>
        <taxon>Strongyloidea</taxon>
        <taxon>Metastrongylidae</taxon>
        <taxon>Dictyocaulus</taxon>
    </lineage>
</organism>
<gene>
    <name evidence="1" type="ORF">DICVIV_12060</name>
</gene>
<evidence type="ECO:0000313" key="1">
    <source>
        <dbReference type="EMBL" id="KJH41956.1"/>
    </source>
</evidence>
<protein>
    <submittedName>
        <fullName evidence="1">Uncharacterized protein</fullName>
    </submittedName>
</protein>
<name>A0A0D8XHZ4_DICVI</name>
<reference evidence="1 2" key="1">
    <citation type="submission" date="2013-11" db="EMBL/GenBank/DDBJ databases">
        <title>Draft genome of the bovine lungworm Dictyocaulus viviparus.</title>
        <authorList>
            <person name="Mitreva M."/>
        </authorList>
    </citation>
    <scope>NUCLEOTIDE SEQUENCE [LARGE SCALE GENOMIC DNA]</scope>
    <source>
        <strain evidence="1 2">HannoverDv2000</strain>
    </source>
</reference>
<dbReference type="AlphaFoldDB" id="A0A0D8XHZ4"/>
<evidence type="ECO:0000313" key="2">
    <source>
        <dbReference type="Proteomes" id="UP000053766"/>
    </source>
</evidence>
<accession>A0A0D8XHZ4</accession>
<dbReference type="Proteomes" id="UP000053766">
    <property type="component" value="Unassembled WGS sequence"/>
</dbReference>
<proteinExistence type="predicted"/>
<sequence length="77" mass="8936">MYKYLQIINPRVVIDEDEIDERDFIDMRKEESCTSTRNIMKILKGNDEGQKTPLNNRIAQFISYGANAPTKALDISR</sequence>
<keyword evidence="2" id="KW-1185">Reference proteome</keyword>